<organism evidence="2 3">
    <name type="scientific">Micromonospora sonchi</name>
    <dbReference type="NCBI Taxonomy" id="1763543"/>
    <lineage>
        <taxon>Bacteria</taxon>
        <taxon>Bacillati</taxon>
        <taxon>Actinomycetota</taxon>
        <taxon>Actinomycetes</taxon>
        <taxon>Micromonosporales</taxon>
        <taxon>Micromonosporaceae</taxon>
        <taxon>Micromonospora</taxon>
    </lineage>
</organism>
<sequence>MDITASAISLNVEDVTASAEFVKQHFGFREEMAADGFVSLARDGAGFNLIFLRTGLASLQPASLRTQRAQGVLVAFVVDDIDAEYARIQAAGVPITTPIQTEPWGERFFQVTDPNGVILQLVQWVHGPETA</sequence>
<dbReference type="RefSeq" id="WP_189047313.1">
    <property type="nucleotide sequence ID" value="NZ_BMNB01000023.1"/>
</dbReference>
<dbReference type="Gene3D" id="3.30.720.110">
    <property type="match status" value="1"/>
</dbReference>
<dbReference type="Proteomes" id="UP000608890">
    <property type="component" value="Unassembled WGS sequence"/>
</dbReference>
<dbReference type="PANTHER" id="PTHR36503">
    <property type="entry name" value="BLR2520 PROTEIN"/>
    <property type="match status" value="1"/>
</dbReference>
<dbReference type="EMBL" id="BMNB01000023">
    <property type="protein sequence ID" value="GGM54118.1"/>
    <property type="molecule type" value="Genomic_DNA"/>
</dbReference>
<comment type="caution">
    <text evidence="2">The sequence shown here is derived from an EMBL/GenBank/DDBJ whole genome shotgun (WGS) entry which is preliminary data.</text>
</comment>
<reference evidence="2" key="1">
    <citation type="journal article" date="2014" name="Int. J. Syst. Evol. Microbiol.">
        <title>Complete genome sequence of Corynebacterium casei LMG S-19264T (=DSM 44701T), isolated from a smear-ripened cheese.</title>
        <authorList>
            <consortium name="US DOE Joint Genome Institute (JGI-PGF)"/>
            <person name="Walter F."/>
            <person name="Albersmeier A."/>
            <person name="Kalinowski J."/>
            <person name="Ruckert C."/>
        </authorList>
    </citation>
    <scope>NUCLEOTIDE SEQUENCE</scope>
    <source>
        <strain evidence="2">CGMCC 4.7312</strain>
    </source>
</reference>
<dbReference type="SUPFAM" id="SSF54593">
    <property type="entry name" value="Glyoxalase/Bleomycin resistance protein/Dihydroxybiphenyl dioxygenase"/>
    <property type="match status" value="1"/>
</dbReference>
<dbReference type="AlphaFoldDB" id="A0A917X2B5"/>
<dbReference type="InterPro" id="IPR004360">
    <property type="entry name" value="Glyas_Fos-R_dOase_dom"/>
</dbReference>
<gene>
    <name evidence="2" type="ORF">GCM10011608_43850</name>
</gene>
<dbReference type="InterPro" id="IPR029068">
    <property type="entry name" value="Glyas_Bleomycin-R_OHBP_Dase"/>
</dbReference>
<dbReference type="Gene3D" id="3.30.720.120">
    <property type="match status" value="1"/>
</dbReference>
<proteinExistence type="predicted"/>
<dbReference type="InterPro" id="IPR037523">
    <property type="entry name" value="VOC_core"/>
</dbReference>
<dbReference type="PROSITE" id="PS51819">
    <property type="entry name" value="VOC"/>
    <property type="match status" value="1"/>
</dbReference>
<dbReference type="PANTHER" id="PTHR36503:SF3">
    <property type="entry name" value="BLR0126 PROTEIN"/>
    <property type="match status" value="1"/>
</dbReference>
<accession>A0A917X2B5</accession>
<evidence type="ECO:0000313" key="3">
    <source>
        <dbReference type="Proteomes" id="UP000608890"/>
    </source>
</evidence>
<evidence type="ECO:0000259" key="1">
    <source>
        <dbReference type="PROSITE" id="PS51819"/>
    </source>
</evidence>
<evidence type="ECO:0000313" key="2">
    <source>
        <dbReference type="EMBL" id="GGM54118.1"/>
    </source>
</evidence>
<dbReference type="Pfam" id="PF00903">
    <property type="entry name" value="Glyoxalase"/>
    <property type="match status" value="1"/>
</dbReference>
<reference evidence="2" key="2">
    <citation type="submission" date="2020-09" db="EMBL/GenBank/DDBJ databases">
        <authorList>
            <person name="Sun Q."/>
            <person name="Zhou Y."/>
        </authorList>
    </citation>
    <scope>NUCLEOTIDE SEQUENCE</scope>
    <source>
        <strain evidence="2">CGMCC 4.7312</strain>
    </source>
</reference>
<protein>
    <recommendedName>
        <fullName evidence="1">VOC domain-containing protein</fullName>
    </recommendedName>
</protein>
<feature type="domain" description="VOC" evidence="1">
    <location>
        <begin position="1"/>
        <end position="124"/>
    </location>
</feature>
<name>A0A917X2B5_9ACTN</name>
<keyword evidence="3" id="KW-1185">Reference proteome</keyword>